<accession>A0A9P7QYA8</accession>
<dbReference type="EMBL" id="JAESDN010000010">
    <property type="protein sequence ID" value="KAG7044849.1"/>
    <property type="molecule type" value="Genomic_DNA"/>
</dbReference>
<keyword evidence="2" id="KW-1185">Reference proteome</keyword>
<dbReference type="Proteomes" id="UP000699042">
    <property type="component" value="Unassembled WGS sequence"/>
</dbReference>
<proteinExistence type="predicted"/>
<protein>
    <submittedName>
        <fullName evidence="1">Uncharacterized protein</fullName>
    </submittedName>
</protein>
<comment type="caution">
    <text evidence="1">The sequence shown here is derived from an EMBL/GenBank/DDBJ whole genome shotgun (WGS) entry which is preliminary data.</text>
</comment>
<organism evidence="1 2">
    <name type="scientific">Colletotrichum scovillei</name>
    <dbReference type="NCBI Taxonomy" id="1209932"/>
    <lineage>
        <taxon>Eukaryota</taxon>
        <taxon>Fungi</taxon>
        <taxon>Dikarya</taxon>
        <taxon>Ascomycota</taxon>
        <taxon>Pezizomycotina</taxon>
        <taxon>Sordariomycetes</taxon>
        <taxon>Hypocreomycetidae</taxon>
        <taxon>Glomerellales</taxon>
        <taxon>Glomerellaceae</taxon>
        <taxon>Colletotrichum</taxon>
        <taxon>Colletotrichum acutatum species complex</taxon>
    </lineage>
</organism>
<evidence type="ECO:0000313" key="2">
    <source>
        <dbReference type="Proteomes" id="UP000699042"/>
    </source>
</evidence>
<evidence type="ECO:0000313" key="1">
    <source>
        <dbReference type="EMBL" id="KAG7044849.1"/>
    </source>
</evidence>
<reference evidence="1" key="1">
    <citation type="submission" date="2021-05" db="EMBL/GenBank/DDBJ databases">
        <title>Comparative genomics of three Colletotrichum scovillei strains and genetic complementation revealed genes involved fungal growth and virulence on chili pepper.</title>
        <authorList>
            <person name="Hsieh D.-K."/>
            <person name="Chuang S.-C."/>
            <person name="Chen C.-Y."/>
            <person name="Chao Y.-T."/>
            <person name="Lu M.-Y.J."/>
            <person name="Lee M.-H."/>
            <person name="Shih M.-C."/>
        </authorList>
    </citation>
    <scope>NUCLEOTIDE SEQUENCE</scope>
    <source>
        <strain evidence="1">Coll-153</strain>
    </source>
</reference>
<sequence>MIIAYCHDIKLNPQLLLIQRRGLYHAHRDQVPRFHE</sequence>
<dbReference type="AlphaFoldDB" id="A0A9P7QYA8"/>
<name>A0A9P7QYA8_9PEZI</name>
<gene>
    <name evidence="1" type="ORF">JMJ77_004308</name>
</gene>